<feature type="coiled-coil region" evidence="1">
    <location>
        <begin position="64"/>
        <end position="140"/>
    </location>
</feature>
<keyword evidence="4" id="KW-1185">Reference proteome</keyword>
<evidence type="ECO:0000313" key="4">
    <source>
        <dbReference type="Proteomes" id="UP000268350"/>
    </source>
</evidence>
<accession>A0A3B0JZ48</accession>
<sequence length="255" mass="29737">MTKSKGGPSTIKQRLEQQVALLRRELETAKTDQSDICRKYATTVRKQAGGGREGKESLMLKQRIKLLEKETHEKDQYIAQLEEQIEKMPVQYENRMMELWKKATLAEKELNKVYQNMRSIKDEVKEVDQLKHSVAVLKARVERRDFIIAHYEARKSNSIKVFQDLNKPEARHRKSHTSSHASRQIVLPSKRHNTPEPTDDPSESETKPLGSLLMERYKKLQNLRPPKHELRPVDFTCLTAALRMKGNQGNRYDLH</sequence>
<dbReference type="EMBL" id="OUUW01000012">
    <property type="protein sequence ID" value="SPP87324.1"/>
    <property type="molecule type" value="Genomic_DNA"/>
</dbReference>
<evidence type="ECO:0000256" key="1">
    <source>
        <dbReference type="SAM" id="Coils"/>
    </source>
</evidence>
<name>A0A3B0JZ48_DROGU</name>
<reference evidence="4" key="1">
    <citation type="submission" date="2018-01" db="EMBL/GenBank/DDBJ databases">
        <authorList>
            <person name="Alioto T."/>
            <person name="Alioto T."/>
        </authorList>
    </citation>
    <scope>NUCLEOTIDE SEQUENCE [LARGE SCALE GENOMIC DNA]</scope>
</reference>
<organism evidence="3 4">
    <name type="scientific">Drosophila guanche</name>
    <name type="common">Fruit fly</name>
    <dbReference type="NCBI Taxonomy" id="7266"/>
    <lineage>
        <taxon>Eukaryota</taxon>
        <taxon>Metazoa</taxon>
        <taxon>Ecdysozoa</taxon>
        <taxon>Arthropoda</taxon>
        <taxon>Hexapoda</taxon>
        <taxon>Insecta</taxon>
        <taxon>Pterygota</taxon>
        <taxon>Neoptera</taxon>
        <taxon>Endopterygota</taxon>
        <taxon>Diptera</taxon>
        <taxon>Brachycera</taxon>
        <taxon>Muscomorpha</taxon>
        <taxon>Ephydroidea</taxon>
        <taxon>Drosophilidae</taxon>
        <taxon>Drosophila</taxon>
        <taxon>Sophophora</taxon>
    </lineage>
</organism>
<keyword evidence="1" id="KW-0175">Coiled coil</keyword>
<evidence type="ECO:0000256" key="2">
    <source>
        <dbReference type="SAM" id="MobiDB-lite"/>
    </source>
</evidence>
<evidence type="ECO:0000313" key="3">
    <source>
        <dbReference type="EMBL" id="SPP87324.1"/>
    </source>
</evidence>
<protein>
    <submittedName>
        <fullName evidence="3">Uncharacterized protein</fullName>
    </submittedName>
</protein>
<dbReference type="AlphaFoldDB" id="A0A3B0JZ48"/>
<dbReference type="STRING" id="7266.A0A3B0JZ48"/>
<dbReference type="Proteomes" id="UP000268350">
    <property type="component" value="Unassembled WGS sequence"/>
</dbReference>
<gene>
    <name evidence="3" type="ORF">DGUA_6G009692</name>
</gene>
<dbReference type="OrthoDB" id="7866449at2759"/>
<dbReference type="OMA" id="KYQQRMT"/>
<feature type="region of interest" description="Disordered" evidence="2">
    <location>
        <begin position="167"/>
        <end position="208"/>
    </location>
</feature>
<proteinExistence type="predicted"/>